<dbReference type="GO" id="GO:0071949">
    <property type="term" value="F:FAD binding"/>
    <property type="evidence" value="ECO:0007669"/>
    <property type="project" value="InterPro"/>
</dbReference>
<comment type="cofactor">
    <cofactor evidence="1">
        <name>FAD</name>
        <dbReference type="ChEBI" id="CHEBI:57692"/>
    </cofactor>
</comment>
<dbReference type="OrthoDB" id="2015447at2759"/>
<dbReference type="GO" id="GO:0019478">
    <property type="term" value="P:D-amino acid catabolic process"/>
    <property type="evidence" value="ECO:0007669"/>
    <property type="project" value="TreeGrafter"/>
</dbReference>
<dbReference type="GO" id="GO:0003884">
    <property type="term" value="F:D-amino-acid oxidase activity"/>
    <property type="evidence" value="ECO:0007669"/>
    <property type="project" value="InterPro"/>
</dbReference>
<evidence type="ECO:0000256" key="1">
    <source>
        <dbReference type="ARBA" id="ARBA00001974"/>
    </source>
</evidence>
<protein>
    <submittedName>
        <fullName evidence="7">Putative D-aspartate oxidase</fullName>
    </submittedName>
</protein>
<dbReference type="PANTHER" id="PTHR11530">
    <property type="entry name" value="D-AMINO ACID OXIDASE"/>
    <property type="match status" value="1"/>
</dbReference>
<dbReference type="Proteomes" id="UP000283509">
    <property type="component" value="Unassembled WGS sequence"/>
</dbReference>
<dbReference type="SUPFAM" id="SSF51971">
    <property type="entry name" value="Nucleotide-binding domain"/>
    <property type="match status" value="1"/>
</dbReference>
<reference evidence="7 8" key="1">
    <citation type="submission" date="2018-04" db="EMBL/GenBank/DDBJ databases">
        <authorList>
            <person name="Zhang X."/>
            <person name="Yuan J."/>
            <person name="Li F."/>
            <person name="Xiang J."/>
        </authorList>
    </citation>
    <scope>NUCLEOTIDE SEQUENCE [LARGE SCALE GENOMIC DNA]</scope>
    <source>
        <tissue evidence="7">Muscle</tissue>
    </source>
</reference>
<evidence type="ECO:0000313" key="7">
    <source>
        <dbReference type="EMBL" id="ROT83130.1"/>
    </source>
</evidence>
<evidence type="ECO:0000256" key="2">
    <source>
        <dbReference type="ARBA" id="ARBA00006730"/>
    </source>
</evidence>
<dbReference type="PANTHER" id="PTHR11530:SF17">
    <property type="entry name" value="RE49860P"/>
    <property type="match status" value="1"/>
</dbReference>
<keyword evidence="8" id="KW-1185">Reference proteome</keyword>
<dbReference type="STRING" id="6689.A0A3R7QLV2"/>
<comment type="caution">
    <text evidence="7">The sequence shown here is derived from an EMBL/GenBank/DDBJ whole genome shotgun (WGS) entry which is preliminary data.</text>
</comment>
<dbReference type="InterPro" id="IPR023209">
    <property type="entry name" value="DAO"/>
</dbReference>
<keyword evidence="3" id="KW-0285">Flavoprotein</keyword>
<dbReference type="Gene3D" id="3.40.50.720">
    <property type="entry name" value="NAD(P)-binding Rossmann-like Domain"/>
    <property type="match status" value="1"/>
</dbReference>
<evidence type="ECO:0000259" key="6">
    <source>
        <dbReference type="Pfam" id="PF01266"/>
    </source>
</evidence>
<organism evidence="7 8">
    <name type="scientific">Penaeus vannamei</name>
    <name type="common">Whiteleg shrimp</name>
    <name type="synonym">Litopenaeus vannamei</name>
    <dbReference type="NCBI Taxonomy" id="6689"/>
    <lineage>
        <taxon>Eukaryota</taxon>
        <taxon>Metazoa</taxon>
        <taxon>Ecdysozoa</taxon>
        <taxon>Arthropoda</taxon>
        <taxon>Crustacea</taxon>
        <taxon>Multicrustacea</taxon>
        <taxon>Malacostraca</taxon>
        <taxon>Eumalacostraca</taxon>
        <taxon>Eucarida</taxon>
        <taxon>Decapoda</taxon>
        <taxon>Dendrobranchiata</taxon>
        <taxon>Penaeoidea</taxon>
        <taxon>Penaeidae</taxon>
        <taxon>Penaeus</taxon>
    </lineage>
</organism>
<dbReference type="GO" id="GO:0005737">
    <property type="term" value="C:cytoplasm"/>
    <property type="evidence" value="ECO:0007669"/>
    <property type="project" value="TreeGrafter"/>
</dbReference>
<feature type="domain" description="FAD dependent oxidoreductase" evidence="6">
    <location>
        <begin position="109"/>
        <end position="421"/>
    </location>
</feature>
<evidence type="ECO:0000256" key="4">
    <source>
        <dbReference type="ARBA" id="ARBA00022827"/>
    </source>
</evidence>
<dbReference type="Pfam" id="PF01266">
    <property type="entry name" value="DAO"/>
    <property type="match status" value="1"/>
</dbReference>
<name>A0A3R7QLV2_PENVA</name>
<comment type="similarity">
    <text evidence="2">Belongs to the DAMOX/DASOX family.</text>
</comment>
<keyword evidence="5" id="KW-0560">Oxidoreductase</keyword>
<reference evidence="7 8" key="2">
    <citation type="submission" date="2019-01" db="EMBL/GenBank/DDBJ databases">
        <title>The decoding of complex shrimp genome reveals the adaptation for benthos swimmer, frequently molting mechanism and breeding impact on genome.</title>
        <authorList>
            <person name="Sun Y."/>
            <person name="Gao Y."/>
            <person name="Yu Y."/>
        </authorList>
    </citation>
    <scope>NUCLEOTIDE SEQUENCE [LARGE SCALE GENOMIC DNA]</scope>
    <source>
        <tissue evidence="7">Muscle</tissue>
    </source>
</reference>
<proteinExistence type="inferred from homology"/>
<evidence type="ECO:0000256" key="3">
    <source>
        <dbReference type="ARBA" id="ARBA00022630"/>
    </source>
</evidence>
<dbReference type="EMBL" id="QCYY01000733">
    <property type="protein sequence ID" value="ROT83130.1"/>
    <property type="molecule type" value="Genomic_DNA"/>
</dbReference>
<dbReference type="AlphaFoldDB" id="A0A3R7QLV2"/>
<keyword evidence="4" id="KW-0274">FAD</keyword>
<evidence type="ECO:0000256" key="5">
    <source>
        <dbReference type="ARBA" id="ARBA00023002"/>
    </source>
</evidence>
<accession>A0A3R7QLV2</accession>
<sequence length="440" mass="49312">MPKLGIRGQKLELTSVYKAGPCYCYRRRLRQTSKQQEGSQSTNVEFAKPRAGRRNAAVALGLEPGPHGSCGESDVPALVCGCCVVWCHRRNSRNWHDQQVTHKNTMPSIAVVGAGVVGLTTATLLQDALPGTPVTLLADKFLQDTTSDGAAGIYRPGLQFQGPSPEVTRRWLEDSYKYFKDILHSGEPEVTGVKTVSGFHFSSQYSNIVFNPFLKMILEEYRPCTQDELDFYGYKYGTFMTTILTECRRFLPYLTEKFKSRGGVVLERRLQSLEELAGDFDVACNCSGFGARDLCGDLSVTPIRGQVFKVRAPWVKHFYYVDYDTYILPGFDLLTLGGTRQFDSYSSEVCRHDAAAIWERCTQVLPSLRNGEVVRQWVGWRPYRPSVRVERETMTFPSKKTLEVVHNYGHGGYGVMTAPGTSINAVKLVVDYLASRKAKL</sequence>
<dbReference type="InterPro" id="IPR006076">
    <property type="entry name" value="FAD-dep_OxRdtase"/>
</dbReference>
<dbReference type="SUPFAM" id="SSF54373">
    <property type="entry name" value="FAD-linked reductases, C-terminal domain"/>
    <property type="match status" value="1"/>
</dbReference>
<evidence type="ECO:0000313" key="8">
    <source>
        <dbReference type="Proteomes" id="UP000283509"/>
    </source>
</evidence>
<dbReference type="Gene3D" id="3.30.9.10">
    <property type="entry name" value="D-Amino Acid Oxidase, subunit A, domain 2"/>
    <property type="match status" value="1"/>
</dbReference>
<gene>
    <name evidence="7" type="ORF">C7M84_023700</name>
</gene>